<sequence>MLTWHGRISTTSQPKRQYYIDTKSLSNALVNYSNDIFSTVKVIEEKNFKREDLIGNIKSDTKQELLSTVEIKNTLKKVRNYADVTGVTFTEVSAVALCIYTIYTSLISEKIRI</sequence>
<comment type="caution">
    <text evidence="1">The sequence shown here is derived from an EMBL/GenBank/DDBJ whole genome shotgun (WGS) entry which is preliminary data.</text>
</comment>
<gene>
    <name evidence="1" type="ORF">Glove_423g38</name>
</gene>
<proteinExistence type="predicted"/>
<keyword evidence="2" id="KW-1185">Reference proteome</keyword>
<organism evidence="1 2">
    <name type="scientific">Diversispora epigaea</name>
    <dbReference type="NCBI Taxonomy" id="1348612"/>
    <lineage>
        <taxon>Eukaryota</taxon>
        <taxon>Fungi</taxon>
        <taxon>Fungi incertae sedis</taxon>
        <taxon>Mucoromycota</taxon>
        <taxon>Glomeromycotina</taxon>
        <taxon>Glomeromycetes</taxon>
        <taxon>Diversisporales</taxon>
        <taxon>Diversisporaceae</taxon>
        <taxon>Diversispora</taxon>
    </lineage>
</organism>
<evidence type="ECO:0000313" key="2">
    <source>
        <dbReference type="Proteomes" id="UP000266861"/>
    </source>
</evidence>
<dbReference type="EMBL" id="PQFF01000374">
    <property type="protein sequence ID" value="RHZ54801.1"/>
    <property type="molecule type" value="Genomic_DNA"/>
</dbReference>
<reference evidence="1 2" key="1">
    <citation type="submission" date="2018-08" db="EMBL/GenBank/DDBJ databases">
        <title>Genome and evolution of the arbuscular mycorrhizal fungus Diversispora epigaea (formerly Glomus versiforme) and its bacterial endosymbionts.</title>
        <authorList>
            <person name="Sun X."/>
            <person name="Fei Z."/>
            <person name="Harrison M."/>
        </authorList>
    </citation>
    <scope>NUCLEOTIDE SEQUENCE [LARGE SCALE GENOMIC DNA]</scope>
    <source>
        <strain evidence="1 2">IT104</strain>
    </source>
</reference>
<accession>A0A397GUU5</accession>
<dbReference type="OrthoDB" id="2356410at2759"/>
<evidence type="ECO:0000313" key="1">
    <source>
        <dbReference type="EMBL" id="RHZ54801.1"/>
    </source>
</evidence>
<protein>
    <submittedName>
        <fullName evidence="1">Uncharacterized protein</fullName>
    </submittedName>
</protein>
<name>A0A397GUU5_9GLOM</name>
<dbReference type="AlphaFoldDB" id="A0A397GUU5"/>
<dbReference type="Proteomes" id="UP000266861">
    <property type="component" value="Unassembled WGS sequence"/>
</dbReference>